<organism evidence="1 2">
    <name type="scientific">Phytophthora infestans</name>
    <name type="common">Potato late blight agent</name>
    <name type="synonym">Botrytis infestans</name>
    <dbReference type="NCBI Taxonomy" id="4787"/>
    <lineage>
        <taxon>Eukaryota</taxon>
        <taxon>Sar</taxon>
        <taxon>Stramenopiles</taxon>
        <taxon>Oomycota</taxon>
        <taxon>Peronosporomycetes</taxon>
        <taxon>Peronosporales</taxon>
        <taxon>Peronosporaceae</taxon>
        <taxon>Phytophthora</taxon>
    </lineage>
</organism>
<name>A0A8S9UD27_PHYIN</name>
<reference evidence="1" key="1">
    <citation type="submission" date="2020-03" db="EMBL/GenBank/DDBJ databases">
        <title>Hybrid Assembly of Korean Phytophthora infestans isolates.</title>
        <authorList>
            <person name="Prokchorchik M."/>
            <person name="Lee Y."/>
            <person name="Seo J."/>
            <person name="Cho J.-H."/>
            <person name="Park Y.-E."/>
            <person name="Jang D.-C."/>
            <person name="Im J.-S."/>
            <person name="Choi J.-G."/>
            <person name="Park H.-J."/>
            <person name="Lee G.-B."/>
            <person name="Lee Y.-G."/>
            <person name="Hong S.-Y."/>
            <person name="Cho K."/>
            <person name="Sohn K.H."/>
        </authorList>
    </citation>
    <scope>NUCLEOTIDE SEQUENCE</scope>
    <source>
        <strain evidence="1">KR_2_A2</strain>
    </source>
</reference>
<dbReference type="AlphaFoldDB" id="A0A8S9UD27"/>
<proteinExistence type="predicted"/>
<protein>
    <submittedName>
        <fullName evidence="1">Uncharacterized protein</fullName>
    </submittedName>
</protein>
<evidence type="ECO:0000313" key="1">
    <source>
        <dbReference type="EMBL" id="KAF4138413.1"/>
    </source>
</evidence>
<accession>A0A8S9UD27</accession>
<dbReference type="EMBL" id="JAACNO010001676">
    <property type="protein sequence ID" value="KAF4138413.1"/>
    <property type="molecule type" value="Genomic_DNA"/>
</dbReference>
<comment type="caution">
    <text evidence="1">The sequence shown here is derived from an EMBL/GenBank/DDBJ whole genome shotgun (WGS) entry which is preliminary data.</text>
</comment>
<dbReference type="Proteomes" id="UP000704712">
    <property type="component" value="Unassembled WGS sequence"/>
</dbReference>
<feature type="non-terminal residue" evidence="1">
    <location>
        <position position="129"/>
    </location>
</feature>
<gene>
    <name evidence="1" type="ORF">GN958_ATG12396</name>
</gene>
<feature type="non-terminal residue" evidence="1">
    <location>
        <position position="1"/>
    </location>
</feature>
<evidence type="ECO:0000313" key="2">
    <source>
        <dbReference type="Proteomes" id="UP000704712"/>
    </source>
</evidence>
<sequence>QKRLIQETERENAKLSDMLRSRPTQRELVTSQLEVERLQRRAKAACKRLLHSCQERRKLKDQNLWESGIIERVGRICFDIVASFCYVLEVENVGELPSCVEKARQLSQVSTTYQEFVERIEKLLKRFDK</sequence>